<sequence>MLGTKRRNQRMSMQLLGVGAGSAMGAICERAHRPLLMPDAQVTTRTPSGYCARQQLAYSLDDVDAV</sequence>
<proteinExistence type="predicted"/>
<keyword evidence="2" id="KW-1185">Reference proteome</keyword>
<dbReference type="AlphaFoldDB" id="A0A0P1BRK3"/>
<evidence type="ECO:0000313" key="1">
    <source>
        <dbReference type="EMBL" id="CEH19547.1"/>
    </source>
</evidence>
<evidence type="ECO:0000313" key="2">
    <source>
        <dbReference type="Proteomes" id="UP000054845"/>
    </source>
</evidence>
<dbReference type="EMBL" id="CCYA01000389">
    <property type="protein sequence ID" value="CEH19547.1"/>
    <property type="molecule type" value="Genomic_DNA"/>
</dbReference>
<name>A0A0P1BRK3_9BASI</name>
<organism evidence="1 2">
    <name type="scientific">Ceraceosorus bombacis</name>
    <dbReference type="NCBI Taxonomy" id="401625"/>
    <lineage>
        <taxon>Eukaryota</taxon>
        <taxon>Fungi</taxon>
        <taxon>Dikarya</taxon>
        <taxon>Basidiomycota</taxon>
        <taxon>Ustilaginomycotina</taxon>
        <taxon>Exobasidiomycetes</taxon>
        <taxon>Ceraceosorales</taxon>
        <taxon>Ceraceosoraceae</taxon>
        <taxon>Ceraceosorus</taxon>
    </lineage>
</organism>
<protein>
    <submittedName>
        <fullName evidence="1">Uncharacterized protein</fullName>
    </submittedName>
</protein>
<accession>A0A0P1BRK3</accession>
<dbReference type="Proteomes" id="UP000054845">
    <property type="component" value="Unassembled WGS sequence"/>
</dbReference>
<reference evidence="1 2" key="1">
    <citation type="submission" date="2014-09" db="EMBL/GenBank/DDBJ databases">
        <authorList>
            <person name="Magalhaes I.L.F."/>
            <person name="Oliveira U."/>
            <person name="Santos F.R."/>
            <person name="Vidigal T.H.D.A."/>
            <person name="Brescovit A.D."/>
            <person name="Santos A.J."/>
        </authorList>
    </citation>
    <scope>NUCLEOTIDE SEQUENCE [LARGE SCALE GENOMIC DNA]</scope>
</reference>